<accession>A0A382T2R7</accession>
<organism evidence="1">
    <name type="scientific">marine metagenome</name>
    <dbReference type="NCBI Taxonomy" id="408172"/>
    <lineage>
        <taxon>unclassified sequences</taxon>
        <taxon>metagenomes</taxon>
        <taxon>ecological metagenomes</taxon>
    </lineage>
</organism>
<protein>
    <submittedName>
        <fullName evidence="1">Uncharacterized protein</fullName>
    </submittedName>
</protein>
<gene>
    <name evidence="1" type="ORF">METZ01_LOCUS368909</name>
</gene>
<proteinExistence type="predicted"/>
<dbReference type="EMBL" id="UINC01133235">
    <property type="protein sequence ID" value="SVD16055.1"/>
    <property type="molecule type" value="Genomic_DNA"/>
</dbReference>
<dbReference type="AlphaFoldDB" id="A0A382T2R7"/>
<sequence>MQASSLAVLRCLLLGLLLLGTTLHAAPRYSPDEQENIRIYQAASRAVVNITSIAIN</sequence>
<feature type="non-terminal residue" evidence="1">
    <location>
        <position position="56"/>
    </location>
</feature>
<name>A0A382T2R7_9ZZZZ</name>
<evidence type="ECO:0000313" key="1">
    <source>
        <dbReference type="EMBL" id="SVD16055.1"/>
    </source>
</evidence>
<reference evidence="1" key="1">
    <citation type="submission" date="2018-05" db="EMBL/GenBank/DDBJ databases">
        <authorList>
            <person name="Lanie J.A."/>
            <person name="Ng W.-L."/>
            <person name="Kazmierczak K.M."/>
            <person name="Andrzejewski T.M."/>
            <person name="Davidsen T.M."/>
            <person name="Wayne K.J."/>
            <person name="Tettelin H."/>
            <person name="Glass J.I."/>
            <person name="Rusch D."/>
            <person name="Podicherti R."/>
            <person name="Tsui H.-C.T."/>
            <person name="Winkler M.E."/>
        </authorList>
    </citation>
    <scope>NUCLEOTIDE SEQUENCE</scope>
</reference>